<evidence type="ECO:0000313" key="1">
    <source>
        <dbReference type="EMBL" id="WED56790.1"/>
    </source>
</evidence>
<keyword evidence="2" id="KW-1185">Reference proteome</keyword>
<sequence>MNFWKGISEYYTVETDFTKRDIEFIESELDISIPENYLNVLQDQNGGLLVCDSLKVDFKNSWADDHLPFNNLYGISKDSTVNDTKNTLSEWGITGKNLLIGGDGTYIYFLNFDSADTAPTVCYLDISTGDSKEVAESFDELISNLYVQDDFETFDFDGGTNPRTGTNFRDLVTSKDQEEVISGFIHWIGVDGPTKEVIEEMTRQLKNSSDPSMTMFLAEQLTQFIVNEEALTYLEPKDVMLIFESKNDENLQVYIEMIKESID</sequence>
<dbReference type="SUPFAM" id="SSF160631">
    <property type="entry name" value="SMI1/KNR4-like"/>
    <property type="match status" value="1"/>
</dbReference>
<keyword evidence="1" id="KW-0614">Plasmid</keyword>
<accession>A0ABY8B420</accession>
<dbReference type="Pfam" id="PF14568">
    <property type="entry name" value="SUKH_6"/>
    <property type="match status" value="1"/>
</dbReference>
<proteinExistence type="predicted"/>
<dbReference type="Proteomes" id="UP001219957">
    <property type="component" value="Plasmid pEprTSS-3"/>
</dbReference>
<dbReference type="EMBL" id="CP109618">
    <property type="protein sequence ID" value="WED56790.1"/>
    <property type="molecule type" value="Genomic_DNA"/>
</dbReference>
<protein>
    <submittedName>
        <fullName evidence="1">SMI1/KNR4 family protein</fullName>
    </submittedName>
</protein>
<reference evidence="1 2" key="1">
    <citation type="submission" date="2022-10" db="EMBL/GenBank/DDBJ databases">
        <title>Complete genome sequence of Exiguobacterium profundum TSS-3 isolated from an extremely saline-alkaline spring located in Ixtapa, Chiapas-Mexico.</title>
        <authorList>
            <person name="Rincon-Rosales R."/>
            <person name="Rogel M.A."/>
            <person name="Rincon-Molina C.I."/>
            <person name="Guerrero G."/>
            <person name="Manzano-Gomez L.A."/>
            <person name="Lopez-Lopez A."/>
            <person name="Rincon Molina F.A."/>
            <person name="Martinez-Romero E."/>
        </authorList>
    </citation>
    <scope>NUCLEOTIDE SEQUENCE [LARGE SCALE GENOMIC DNA]</scope>
    <source>
        <strain evidence="1 2">TSS-3</strain>
        <plasmid evidence="1 2">pEprTSS-3</plasmid>
    </source>
</reference>
<evidence type="ECO:0000313" key="2">
    <source>
        <dbReference type="Proteomes" id="UP001219957"/>
    </source>
</evidence>
<dbReference type="Gene3D" id="3.40.1580.10">
    <property type="entry name" value="SMI1/KNR4-like"/>
    <property type="match status" value="1"/>
</dbReference>
<name>A0ABY8B420_9BACL</name>
<dbReference type="RefSeq" id="WP_275060639.1">
    <property type="nucleotide sequence ID" value="NZ_CP109618.1"/>
</dbReference>
<geneLocation type="plasmid" evidence="1 2">
    <name>pEprTSS-3</name>
</geneLocation>
<organism evidence="1 2">
    <name type="scientific">Exiguobacterium profundum</name>
    <dbReference type="NCBI Taxonomy" id="307643"/>
    <lineage>
        <taxon>Bacteria</taxon>
        <taxon>Bacillati</taxon>
        <taxon>Bacillota</taxon>
        <taxon>Bacilli</taxon>
        <taxon>Bacillales</taxon>
        <taxon>Bacillales Family XII. Incertae Sedis</taxon>
        <taxon>Exiguobacterium</taxon>
    </lineage>
</organism>
<gene>
    <name evidence="1" type="ORF">OE059_15045</name>
</gene>
<dbReference type="InterPro" id="IPR037883">
    <property type="entry name" value="Knr4/Smi1-like_sf"/>
</dbReference>